<reference evidence="1 2" key="1">
    <citation type="submission" date="2019-05" db="EMBL/GenBank/DDBJ databases">
        <authorList>
            <person name="Lee S.D."/>
        </authorList>
    </citation>
    <scope>NUCLEOTIDE SEQUENCE [LARGE SCALE GENOMIC DNA]</scope>
    <source>
        <strain evidence="1 2">C5-26</strain>
    </source>
</reference>
<evidence type="ECO:0000313" key="2">
    <source>
        <dbReference type="Proteomes" id="UP000320244"/>
    </source>
</evidence>
<dbReference type="Pfam" id="PF22752">
    <property type="entry name" value="DUF488-N3i"/>
    <property type="match status" value="1"/>
</dbReference>
<comment type="caution">
    <text evidence="1">The sequence shown here is derived from an EMBL/GenBank/DDBJ whole genome shotgun (WGS) entry which is preliminary data.</text>
</comment>
<proteinExistence type="predicted"/>
<dbReference type="Proteomes" id="UP000320244">
    <property type="component" value="Unassembled WGS sequence"/>
</dbReference>
<dbReference type="EMBL" id="VCQV01000038">
    <property type="protein sequence ID" value="TWP33615.1"/>
    <property type="molecule type" value="Genomic_DNA"/>
</dbReference>
<name>A0A563DTP1_9MICO</name>
<dbReference type="RefSeq" id="WP_146319988.1">
    <property type="nucleotide sequence ID" value="NZ_VCQV01000038.1"/>
</dbReference>
<dbReference type="PANTHER" id="PTHR36849">
    <property type="entry name" value="CYTOPLASMIC PROTEIN-RELATED"/>
    <property type="match status" value="1"/>
</dbReference>
<reference evidence="1 2" key="2">
    <citation type="submission" date="2019-08" db="EMBL/GenBank/DDBJ databases">
        <title>Jejuicoccus antrihumi gen. nov., sp. nov., a new member of the family Dermacoccaceae isolated from a cave.</title>
        <authorList>
            <person name="Schumann P."/>
            <person name="Kim I.S."/>
        </authorList>
    </citation>
    <scope>NUCLEOTIDE SEQUENCE [LARGE SCALE GENOMIC DNA]</scope>
    <source>
        <strain evidence="1 2">C5-26</strain>
    </source>
</reference>
<organism evidence="1 2">
    <name type="scientific">Leekyejoonella antrihumi</name>
    <dbReference type="NCBI Taxonomy" id="1660198"/>
    <lineage>
        <taxon>Bacteria</taxon>
        <taxon>Bacillati</taxon>
        <taxon>Actinomycetota</taxon>
        <taxon>Actinomycetes</taxon>
        <taxon>Micrococcales</taxon>
        <taxon>Dermacoccaceae</taxon>
        <taxon>Leekyejoonella</taxon>
    </lineage>
</organism>
<sequence>MARIKDIRAKRAYDDADQGDGVRVLVDRLWPRGLKKDDARLDEWCKEIAPSQELRKWYGHEPERYDEFVKKYADELQDKEHREALEHLRQIGDGKVVTLLSATKDLELSQVPTIVAALRE</sequence>
<dbReference type="AlphaFoldDB" id="A0A563DTP1"/>
<evidence type="ECO:0000313" key="1">
    <source>
        <dbReference type="EMBL" id="TWP33615.1"/>
    </source>
</evidence>
<protein>
    <submittedName>
        <fullName evidence="1">DUF488 family protein</fullName>
    </submittedName>
</protein>
<keyword evidence="2" id="KW-1185">Reference proteome</keyword>
<dbReference type="InterPro" id="IPR052552">
    <property type="entry name" value="YeaO-like"/>
</dbReference>
<dbReference type="OrthoDB" id="9790745at2"/>
<accession>A0A563DTP1</accession>
<dbReference type="PANTHER" id="PTHR36849:SF1">
    <property type="entry name" value="CYTOPLASMIC PROTEIN"/>
    <property type="match status" value="1"/>
</dbReference>
<gene>
    <name evidence="1" type="ORF">FGL98_20525</name>
</gene>